<proteinExistence type="predicted"/>
<feature type="domain" description="UvrD-like helicase ATP-binding" evidence="5">
    <location>
        <begin position="9"/>
        <end position="242"/>
    </location>
</feature>
<evidence type="ECO:0000313" key="7">
    <source>
        <dbReference type="Proteomes" id="UP000193100"/>
    </source>
</evidence>
<organism evidence="6 7">
    <name type="scientific">Marinobacter salarius</name>
    <dbReference type="NCBI Taxonomy" id="1420917"/>
    <lineage>
        <taxon>Bacteria</taxon>
        <taxon>Pseudomonadati</taxon>
        <taxon>Pseudomonadota</taxon>
        <taxon>Gammaproteobacteria</taxon>
        <taxon>Pseudomonadales</taxon>
        <taxon>Marinobacteraceae</taxon>
        <taxon>Marinobacter</taxon>
    </lineage>
</organism>
<sequence>MSGEDQVCIAFAGSGKTGTGVEVAHRLGKFGLAMMFNRAARNDMNPRLPAGMDALTFHALGYRKVIEPSQGFTAKLAGELNPDDGPRLSGPIVARELGLSASSDPDISSVSQLAMAIMKTVENFQISAANKAGPEHVPDEALPLSIRQPENAAEADELRERLADWAGKLWTLMVRERNNFPINHDTYLKIFQLRREAISADLWILDEYQDTAPVAEALIRQQSGQKLYLGDPYQQIYGFRNAINALNEPISRGVPVHYLTDSFRYNHQIAGLATLVLRALGEMNSVRGQGRELLPANLNAGHTVICRSNLTILVRAGDAILNQRSIRIEGGLPQNTFARVESALALFEDRIEDVKVGAMRSMGSWQSLKDQVAGIGDRAGDASALIQLVERYRGRLPLLLTAVREAMGKRPRTPDTIHYITAHKSKGREFPMVALDDDLSPSPDLMAKLRSDTPLNRAEIETLNILYVALTRAELSIYLPTGLKHTFAQLNDLFGSPGSGTNDHLAETQVGTPAVHAAIVRKARTEAFIKAHRNPDRPRGKD</sequence>
<evidence type="ECO:0000313" key="6">
    <source>
        <dbReference type="EMBL" id="ARM86134.1"/>
    </source>
</evidence>
<reference evidence="6 7" key="1">
    <citation type="submission" date="2017-04" db="EMBL/GenBank/DDBJ databases">
        <title>Genome Sequence of Marinobacter salarius strain SMR5 Isolated from a culture of the Diatom Skeletonema marinoi.</title>
        <authorList>
            <person name="Topel M."/>
            <person name="Pinder M.I.M."/>
            <person name="Johansson O.N."/>
            <person name="Kourtchenko O."/>
            <person name="Godhe A."/>
            <person name="Clarke A.K."/>
        </authorList>
    </citation>
    <scope>NUCLEOTIDE SEQUENCE [LARGE SCALE GENOMIC DNA]</scope>
    <source>
        <strain evidence="6 7">SMR5</strain>
        <plasmid evidence="7">Plasmid psmr5</plasmid>
    </source>
</reference>
<evidence type="ECO:0000256" key="1">
    <source>
        <dbReference type="ARBA" id="ARBA00022741"/>
    </source>
</evidence>
<dbReference type="PANTHER" id="PTHR11070">
    <property type="entry name" value="UVRD / RECB / PCRA DNA HELICASE FAMILY MEMBER"/>
    <property type="match status" value="1"/>
</dbReference>
<dbReference type="InterPro" id="IPR000212">
    <property type="entry name" value="DNA_helicase_UvrD/REP"/>
</dbReference>
<accession>A0A1W6KFC2</accession>
<geneLocation type="plasmid" evidence="7">
    <name>psmr5</name>
</geneLocation>
<keyword evidence="1" id="KW-0547">Nucleotide-binding</keyword>
<protein>
    <submittedName>
        <fullName evidence="6">DNA helicase IV</fullName>
    </submittedName>
</protein>
<evidence type="ECO:0000256" key="2">
    <source>
        <dbReference type="ARBA" id="ARBA00022801"/>
    </source>
</evidence>
<dbReference type="GO" id="GO:0000724">
    <property type="term" value="P:double-strand break repair via homologous recombination"/>
    <property type="evidence" value="ECO:0007669"/>
    <property type="project" value="TreeGrafter"/>
</dbReference>
<dbReference type="PANTHER" id="PTHR11070:SF30">
    <property type="entry name" value="F-BOX DNA HELICASE 1"/>
    <property type="match status" value="1"/>
</dbReference>
<dbReference type="Proteomes" id="UP000193100">
    <property type="component" value="Plasmid pSMR5"/>
</dbReference>
<dbReference type="GO" id="GO:0043138">
    <property type="term" value="F:3'-5' DNA helicase activity"/>
    <property type="evidence" value="ECO:0007669"/>
    <property type="project" value="TreeGrafter"/>
</dbReference>
<dbReference type="GO" id="GO:0005524">
    <property type="term" value="F:ATP binding"/>
    <property type="evidence" value="ECO:0007669"/>
    <property type="project" value="UniProtKB-KW"/>
</dbReference>
<dbReference type="Pfam" id="PF00580">
    <property type="entry name" value="UvrD-helicase"/>
    <property type="match status" value="1"/>
</dbReference>
<evidence type="ECO:0000256" key="3">
    <source>
        <dbReference type="ARBA" id="ARBA00022806"/>
    </source>
</evidence>
<dbReference type="EMBL" id="CP020932">
    <property type="protein sequence ID" value="ARM86134.1"/>
    <property type="molecule type" value="Genomic_DNA"/>
</dbReference>
<dbReference type="GO" id="GO:0003677">
    <property type="term" value="F:DNA binding"/>
    <property type="evidence" value="ECO:0007669"/>
    <property type="project" value="InterPro"/>
</dbReference>
<dbReference type="SUPFAM" id="SSF52540">
    <property type="entry name" value="P-loop containing nucleoside triphosphate hydrolases"/>
    <property type="match status" value="1"/>
</dbReference>
<keyword evidence="3 6" id="KW-0347">Helicase</keyword>
<dbReference type="AlphaFoldDB" id="A0A1W6KFC2"/>
<keyword evidence="4" id="KW-0067">ATP-binding</keyword>
<name>A0A1W6KFC2_9GAMM</name>
<dbReference type="GO" id="GO:0031297">
    <property type="term" value="P:replication fork processing"/>
    <property type="evidence" value="ECO:0007669"/>
    <property type="project" value="TreeGrafter"/>
</dbReference>
<evidence type="ECO:0000256" key="4">
    <source>
        <dbReference type="ARBA" id="ARBA00022840"/>
    </source>
</evidence>
<keyword evidence="6" id="KW-0614">Plasmid</keyword>
<dbReference type="InterPro" id="IPR014016">
    <property type="entry name" value="UvrD-like_ATP-bd"/>
</dbReference>
<dbReference type="InterPro" id="IPR027417">
    <property type="entry name" value="P-loop_NTPase"/>
</dbReference>
<keyword evidence="2" id="KW-0378">Hydrolase</keyword>
<evidence type="ECO:0000259" key="5">
    <source>
        <dbReference type="Pfam" id="PF00580"/>
    </source>
</evidence>
<dbReference type="GO" id="GO:0016787">
    <property type="term" value="F:hydrolase activity"/>
    <property type="evidence" value="ECO:0007669"/>
    <property type="project" value="UniProtKB-KW"/>
</dbReference>
<gene>
    <name evidence="6" type="ORF">MARSALSMR5_04114</name>
</gene>
<dbReference type="Gene3D" id="3.40.50.300">
    <property type="entry name" value="P-loop containing nucleotide triphosphate hydrolases"/>
    <property type="match status" value="2"/>
</dbReference>